<feature type="transmembrane region" description="Helical" evidence="3">
    <location>
        <begin position="178"/>
        <end position="197"/>
    </location>
</feature>
<dbReference type="PANTHER" id="PTHR36927:SF3">
    <property type="entry name" value="GLUCANS BIOSYNTHESIS PROTEIN C"/>
    <property type="match status" value="1"/>
</dbReference>
<proteinExistence type="inferred from homology"/>
<evidence type="ECO:0000256" key="1">
    <source>
        <dbReference type="ARBA" id="ARBA00004370"/>
    </source>
</evidence>
<dbReference type="Pfam" id="PF01757">
    <property type="entry name" value="Acyl_transf_3"/>
    <property type="match status" value="1"/>
</dbReference>
<reference evidence="5 6" key="1">
    <citation type="submission" date="2021-01" db="EMBL/GenBank/DDBJ databases">
        <title>Genomic Encyclopedia of Type Strains, Phase IV (KMG-IV): sequencing the most valuable type-strain genomes for metagenomic binning, comparative biology and taxonomic classification.</title>
        <authorList>
            <person name="Goeker M."/>
        </authorList>
    </citation>
    <scope>NUCLEOTIDE SEQUENCE [LARGE SCALE GENOMIC DNA]</scope>
    <source>
        <strain evidence="5 6">DSM 25879</strain>
    </source>
</reference>
<feature type="transmembrane region" description="Helical" evidence="3">
    <location>
        <begin position="203"/>
        <end position="221"/>
    </location>
</feature>
<comment type="caution">
    <text evidence="5">The sequence shown here is derived from an EMBL/GenBank/DDBJ whole genome shotgun (WGS) entry which is preliminary data.</text>
</comment>
<feature type="transmembrane region" description="Helical" evidence="3">
    <location>
        <begin position="145"/>
        <end position="166"/>
    </location>
</feature>
<dbReference type="PANTHER" id="PTHR36927">
    <property type="entry name" value="BLR4337 PROTEIN"/>
    <property type="match status" value="1"/>
</dbReference>
<sequence>MNHSNGSLPRQIHLDWIRVLATLFVFLFHCAMFFNPFPWHVKNNELDSTWILALSLMVGTWLMPIFFAISGISVFYALQKRSQKAFLKERMIRIGVPLLVGIFLLAPPQVYVERLTHGQFEGPFLSFLPSYFDGWYLEIGGSGNFAFVGLHLWYLFVLLIFSLFMLPLFLKVKRSIKSGFLSLFLLPMPLIMVAAFIKTIGLGGWDLIFYLVVFLYGFYYFREDSLYPVLKKAIPVILPTAILTTLVYVYWIMRLGMPTEGLGKQLLFSGIHAGSCWAWILLIFHWSKQHLSFSNGLLSYGGEASMPFYVMHQPVIILVAYFLRDLPWSIPVKLCFLVLVSFFIIMALYHFAIRKIDLLRVGFGMKRKKKKSLTANTASM</sequence>
<evidence type="ECO:0000313" key="6">
    <source>
        <dbReference type="Proteomes" id="UP000737402"/>
    </source>
</evidence>
<gene>
    <name evidence="5" type="ORF">JOC95_001762</name>
</gene>
<feature type="transmembrane region" description="Helical" evidence="3">
    <location>
        <begin position="330"/>
        <end position="351"/>
    </location>
</feature>
<dbReference type="InterPro" id="IPR050623">
    <property type="entry name" value="Glucan_succinyl_AcylTrfase"/>
</dbReference>
<feature type="transmembrane region" description="Helical" evidence="3">
    <location>
        <begin position="16"/>
        <end position="37"/>
    </location>
</feature>
<name>A0ABS2P0F7_9BACI</name>
<organism evidence="5 6">
    <name type="scientific">Sutcliffiella tianshenii</name>
    <dbReference type="NCBI Taxonomy" id="1463404"/>
    <lineage>
        <taxon>Bacteria</taxon>
        <taxon>Bacillati</taxon>
        <taxon>Bacillota</taxon>
        <taxon>Bacilli</taxon>
        <taxon>Bacillales</taxon>
        <taxon>Bacillaceae</taxon>
        <taxon>Sutcliffiella</taxon>
    </lineage>
</organism>
<dbReference type="EMBL" id="JAFBED010000003">
    <property type="protein sequence ID" value="MBM7619910.1"/>
    <property type="molecule type" value="Genomic_DNA"/>
</dbReference>
<comment type="subcellular location">
    <subcellularLocation>
        <location evidence="1">Membrane</location>
    </subcellularLocation>
</comment>
<comment type="similarity">
    <text evidence="2">Belongs to the acyltransferase 3 family.</text>
</comment>
<feature type="domain" description="Acyltransferase 3" evidence="4">
    <location>
        <begin position="14"/>
        <end position="349"/>
    </location>
</feature>
<feature type="transmembrane region" description="Helical" evidence="3">
    <location>
        <begin position="49"/>
        <end position="78"/>
    </location>
</feature>
<dbReference type="RefSeq" id="WP_204415180.1">
    <property type="nucleotide sequence ID" value="NZ_JAFBED010000003.1"/>
</dbReference>
<evidence type="ECO:0000259" key="4">
    <source>
        <dbReference type="Pfam" id="PF01757"/>
    </source>
</evidence>
<evidence type="ECO:0000256" key="2">
    <source>
        <dbReference type="ARBA" id="ARBA00007400"/>
    </source>
</evidence>
<feature type="transmembrane region" description="Helical" evidence="3">
    <location>
        <begin position="90"/>
        <end position="111"/>
    </location>
</feature>
<dbReference type="InterPro" id="IPR002656">
    <property type="entry name" value="Acyl_transf_3_dom"/>
</dbReference>
<keyword evidence="6" id="KW-1185">Reference proteome</keyword>
<feature type="transmembrane region" description="Helical" evidence="3">
    <location>
        <begin position="306"/>
        <end position="324"/>
    </location>
</feature>
<feature type="transmembrane region" description="Helical" evidence="3">
    <location>
        <begin position="233"/>
        <end position="253"/>
    </location>
</feature>
<dbReference type="Proteomes" id="UP000737402">
    <property type="component" value="Unassembled WGS sequence"/>
</dbReference>
<keyword evidence="3" id="KW-0812">Transmembrane</keyword>
<feature type="transmembrane region" description="Helical" evidence="3">
    <location>
        <begin position="265"/>
        <end position="286"/>
    </location>
</feature>
<accession>A0ABS2P0F7</accession>
<keyword evidence="3" id="KW-1133">Transmembrane helix</keyword>
<keyword evidence="3" id="KW-0472">Membrane</keyword>
<evidence type="ECO:0000313" key="5">
    <source>
        <dbReference type="EMBL" id="MBM7619910.1"/>
    </source>
</evidence>
<evidence type="ECO:0000256" key="3">
    <source>
        <dbReference type="SAM" id="Phobius"/>
    </source>
</evidence>
<protein>
    <submittedName>
        <fullName evidence="5">Peptidoglycan/LPS O-acetylase OafA/YrhL</fullName>
    </submittedName>
</protein>